<dbReference type="Proteomes" id="UP000190897">
    <property type="component" value="Unassembled WGS sequence"/>
</dbReference>
<protein>
    <submittedName>
        <fullName evidence="2">Phosphoinositide phospholipase C, Ca2+-dependent</fullName>
    </submittedName>
</protein>
<dbReference type="AlphaFoldDB" id="A0A1T5HJ70"/>
<dbReference type="EMBL" id="FUZA01000020">
    <property type="protein sequence ID" value="SKC20714.1"/>
    <property type="molecule type" value="Genomic_DNA"/>
</dbReference>
<dbReference type="CDD" id="cd08589">
    <property type="entry name" value="PI-PLCc_SaPLC1_like"/>
    <property type="match status" value="1"/>
</dbReference>
<evidence type="ECO:0000256" key="1">
    <source>
        <dbReference type="SAM" id="SignalP"/>
    </source>
</evidence>
<dbReference type="InterPro" id="IPR017946">
    <property type="entry name" value="PLC-like_Pdiesterase_TIM-brl"/>
</dbReference>
<keyword evidence="1" id="KW-0732">Signal</keyword>
<evidence type="ECO:0000313" key="3">
    <source>
        <dbReference type="Proteomes" id="UP000190897"/>
    </source>
</evidence>
<evidence type="ECO:0000313" key="2">
    <source>
        <dbReference type="EMBL" id="SKC20714.1"/>
    </source>
</evidence>
<dbReference type="RefSeq" id="WP_082218118.1">
    <property type="nucleotide sequence ID" value="NZ_FUZA01000020.1"/>
</dbReference>
<dbReference type="Gene3D" id="3.20.20.190">
    <property type="entry name" value="Phosphatidylinositol (PI) phosphodiesterase"/>
    <property type="match status" value="1"/>
</dbReference>
<feature type="chain" id="PRO_5011962045" evidence="1">
    <location>
        <begin position="18"/>
        <end position="347"/>
    </location>
</feature>
<dbReference type="Pfam" id="PF16670">
    <property type="entry name" value="PI-PLC-C1"/>
    <property type="match status" value="1"/>
</dbReference>
<gene>
    <name evidence="2" type="ORF">SAMN05660293_05704</name>
</gene>
<sequence length="347" mass="38762">MKALLGLLLASCFSVFAQTDDHLKINKTQVVGSHNSYKQAIDPLLFKAFTKKDSAAASSLDYEHIPITAQLDLGLRNLEIDVYPDEKGGKYANPKGLEMVAGQKPYDPHGKMKQPGFKVLHVPDLDFRTHYFTLIDCLQGLKAWSDAHPDHTPVYITLEVKGKIATDGKTEGITAKDFDNLDEILLEHLGERHILTPDQVRGKFESLESAVLHDNWPTLKEAKGKFLFVLDDSGSKRDMYIAGHPSLRGRTMFANALPGTPEAAFLIRNNAKASEIPGLVKKCYLIRTRADSDTREARRNDKSTFNAACQSGAQIITTDYYQKSTHFDSDYSVSFEGSTYFRKNPVF</sequence>
<accession>A0A1T5HJ70</accession>
<keyword evidence="3" id="KW-1185">Reference proteome</keyword>
<dbReference type="SUPFAM" id="SSF51695">
    <property type="entry name" value="PLC-like phosphodiesterases"/>
    <property type="match status" value="1"/>
</dbReference>
<organism evidence="2 3">
    <name type="scientific">Dyadobacter psychrophilus</name>
    <dbReference type="NCBI Taxonomy" id="651661"/>
    <lineage>
        <taxon>Bacteria</taxon>
        <taxon>Pseudomonadati</taxon>
        <taxon>Bacteroidota</taxon>
        <taxon>Cytophagia</taxon>
        <taxon>Cytophagales</taxon>
        <taxon>Spirosomataceae</taxon>
        <taxon>Dyadobacter</taxon>
    </lineage>
</organism>
<feature type="signal peptide" evidence="1">
    <location>
        <begin position="1"/>
        <end position="17"/>
    </location>
</feature>
<dbReference type="GO" id="GO:0006629">
    <property type="term" value="P:lipid metabolic process"/>
    <property type="evidence" value="ECO:0007669"/>
    <property type="project" value="InterPro"/>
</dbReference>
<dbReference type="STRING" id="651661.SAMN05660293_05704"/>
<dbReference type="PROSITE" id="PS50007">
    <property type="entry name" value="PIPLC_X_DOMAIN"/>
    <property type="match status" value="1"/>
</dbReference>
<name>A0A1T5HJ70_9BACT</name>
<dbReference type="OrthoDB" id="195526at2"/>
<dbReference type="InterPro" id="IPR032075">
    <property type="entry name" value="PI-PLC-C1"/>
</dbReference>
<dbReference type="GO" id="GO:0008081">
    <property type="term" value="F:phosphoric diester hydrolase activity"/>
    <property type="evidence" value="ECO:0007669"/>
    <property type="project" value="InterPro"/>
</dbReference>
<proteinExistence type="predicted"/>
<reference evidence="3" key="1">
    <citation type="submission" date="2017-02" db="EMBL/GenBank/DDBJ databases">
        <authorList>
            <person name="Varghese N."/>
            <person name="Submissions S."/>
        </authorList>
    </citation>
    <scope>NUCLEOTIDE SEQUENCE [LARGE SCALE GENOMIC DNA]</scope>
    <source>
        <strain evidence="3">DSM 22270</strain>
    </source>
</reference>